<gene>
    <name evidence="2" type="ORF">GCM10009864_78100</name>
</gene>
<reference evidence="2 3" key="1">
    <citation type="journal article" date="2019" name="Int. J. Syst. Evol. Microbiol.">
        <title>The Global Catalogue of Microorganisms (GCM) 10K type strain sequencing project: providing services to taxonomists for standard genome sequencing and annotation.</title>
        <authorList>
            <consortium name="The Broad Institute Genomics Platform"/>
            <consortium name="The Broad Institute Genome Sequencing Center for Infectious Disease"/>
            <person name="Wu L."/>
            <person name="Ma J."/>
        </authorList>
    </citation>
    <scope>NUCLEOTIDE SEQUENCE [LARGE SCALE GENOMIC DNA]</scope>
    <source>
        <strain evidence="2 3">JCM 16374</strain>
    </source>
</reference>
<evidence type="ECO:0000256" key="1">
    <source>
        <dbReference type="SAM" id="MobiDB-lite"/>
    </source>
</evidence>
<evidence type="ECO:0000313" key="3">
    <source>
        <dbReference type="Proteomes" id="UP001500994"/>
    </source>
</evidence>
<evidence type="ECO:0000313" key="2">
    <source>
        <dbReference type="EMBL" id="GAA2691964.1"/>
    </source>
</evidence>
<organism evidence="2 3">
    <name type="scientific">Streptomyces lunalinharesii</name>
    <dbReference type="NCBI Taxonomy" id="333384"/>
    <lineage>
        <taxon>Bacteria</taxon>
        <taxon>Bacillati</taxon>
        <taxon>Actinomycetota</taxon>
        <taxon>Actinomycetes</taxon>
        <taxon>Kitasatosporales</taxon>
        <taxon>Streptomycetaceae</taxon>
        <taxon>Streptomyces</taxon>
    </lineage>
</organism>
<protein>
    <submittedName>
        <fullName evidence="2">Uncharacterized protein</fullName>
    </submittedName>
</protein>
<dbReference type="Proteomes" id="UP001500994">
    <property type="component" value="Unassembled WGS sequence"/>
</dbReference>
<dbReference type="EMBL" id="BAAARK010000058">
    <property type="protein sequence ID" value="GAA2691964.1"/>
    <property type="molecule type" value="Genomic_DNA"/>
</dbReference>
<sequence>MPPGRTADLVPEERTALGRAFFLRPARGAMPRRAAVAFLAGALAEQLCKQLHGRFPLYDTDPPVGQDEPSMHTPADPDIL</sequence>
<proteinExistence type="predicted"/>
<keyword evidence="3" id="KW-1185">Reference proteome</keyword>
<feature type="region of interest" description="Disordered" evidence="1">
    <location>
        <begin position="58"/>
        <end position="80"/>
    </location>
</feature>
<accession>A0ABN3T2D7</accession>
<name>A0ABN3T2D7_9ACTN</name>
<comment type="caution">
    <text evidence="2">The sequence shown here is derived from an EMBL/GenBank/DDBJ whole genome shotgun (WGS) entry which is preliminary data.</text>
</comment>